<feature type="non-terminal residue" evidence="1">
    <location>
        <position position="87"/>
    </location>
</feature>
<proteinExistence type="predicted"/>
<evidence type="ECO:0000313" key="1">
    <source>
        <dbReference type="EMBL" id="CAF4318506.1"/>
    </source>
</evidence>
<gene>
    <name evidence="1" type="ORF">GIL414_LOCUS26602</name>
</gene>
<dbReference type="EMBL" id="CAJOBJ010039499">
    <property type="protein sequence ID" value="CAF4318506.1"/>
    <property type="molecule type" value="Genomic_DNA"/>
</dbReference>
<reference evidence="1" key="1">
    <citation type="submission" date="2021-02" db="EMBL/GenBank/DDBJ databases">
        <authorList>
            <person name="Nowell W R."/>
        </authorList>
    </citation>
    <scope>NUCLEOTIDE SEQUENCE</scope>
</reference>
<dbReference type="Proteomes" id="UP000681720">
    <property type="component" value="Unassembled WGS sequence"/>
</dbReference>
<dbReference type="AlphaFoldDB" id="A0A8S2U190"/>
<dbReference type="Gene3D" id="1.10.10.750">
    <property type="entry name" value="Ypt/Rab-GAP domain of gyp1p, domain 1"/>
    <property type="match status" value="1"/>
</dbReference>
<sequence>SLSRQDDTYEVVLLESNSEAERRAKLRQSAAVATTAAEEDDDEPMVSGFGHVSKECDEEVLGNWSDILSKWRKNYAERPRGLQALVR</sequence>
<feature type="non-terminal residue" evidence="1">
    <location>
        <position position="1"/>
    </location>
</feature>
<protein>
    <submittedName>
        <fullName evidence="1">Uncharacterized protein</fullName>
    </submittedName>
</protein>
<organism evidence="1 2">
    <name type="scientific">Rotaria magnacalcarata</name>
    <dbReference type="NCBI Taxonomy" id="392030"/>
    <lineage>
        <taxon>Eukaryota</taxon>
        <taxon>Metazoa</taxon>
        <taxon>Spiralia</taxon>
        <taxon>Gnathifera</taxon>
        <taxon>Rotifera</taxon>
        <taxon>Eurotatoria</taxon>
        <taxon>Bdelloidea</taxon>
        <taxon>Philodinida</taxon>
        <taxon>Philodinidae</taxon>
        <taxon>Rotaria</taxon>
    </lineage>
</organism>
<name>A0A8S2U190_9BILA</name>
<accession>A0A8S2U190</accession>
<evidence type="ECO:0000313" key="2">
    <source>
        <dbReference type="Proteomes" id="UP000681720"/>
    </source>
</evidence>
<comment type="caution">
    <text evidence="1">The sequence shown here is derived from an EMBL/GenBank/DDBJ whole genome shotgun (WGS) entry which is preliminary data.</text>
</comment>